<protein>
    <submittedName>
        <fullName evidence="3">Hypothetical_protein</fullName>
    </submittedName>
</protein>
<dbReference type="EMBL" id="CATOUU010000354">
    <property type="protein sequence ID" value="CAI9925981.1"/>
    <property type="molecule type" value="Genomic_DNA"/>
</dbReference>
<keyword evidence="5" id="KW-1185">Reference proteome</keyword>
<dbReference type="EMBL" id="CAXDID020000506">
    <property type="protein sequence ID" value="CAL6098146.1"/>
    <property type="molecule type" value="Genomic_DNA"/>
</dbReference>
<name>A0AA86NT22_9EUKA</name>
<accession>A0AA86NT22</accession>
<sequence length="232" mass="26590">MCQMSTCHQHRPVQSQRNFMDMVENQGYIGISGSFSPLFSLCAQKLLSELRNESHCKKDEGFPRGDFCSELRKRGSLQSMLCNQNGISSLNSYEAFLASKRHFFRFRGSRAVSVQATLMACDCEKRVMDMAEQSKSDLGREGRRSRPMLAFGLIRYVSCSVSKGTLSEMRTRRTMKLEELDWNMSRRVSAETSDGWTLSIQSGKLKRENTTQYRWVQYSFVGGFNAPDYQLV</sequence>
<evidence type="ECO:0000313" key="3">
    <source>
        <dbReference type="EMBL" id="CAL6098146.1"/>
    </source>
</evidence>
<evidence type="ECO:0000313" key="4">
    <source>
        <dbReference type="EMBL" id="CAL6098158.1"/>
    </source>
</evidence>
<gene>
    <name evidence="1" type="ORF">HINF_LOCUS13626</name>
    <name evidence="2" type="ORF">HINF_LOCUS13632</name>
    <name evidence="3" type="ORF">HINF_LOCUS69468</name>
    <name evidence="4" type="ORF">HINF_LOCUS69474</name>
</gene>
<dbReference type="AlphaFoldDB" id="A0AA86NT22"/>
<organism evidence="2">
    <name type="scientific">Hexamita inflata</name>
    <dbReference type="NCBI Taxonomy" id="28002"/>
    <lineage>
        <taxon>Eukaryota</taxon>
        <taxon>Metamonada</taxon>
        <taxon>Diplomonadida</taxon>
        <taxon>Hexamitidae</taxon>
        <taxon>Hexamitinae</taxon>
        <taxon>Hexamita</taxon>
    </lineage>
</organism>
<evidence type="ECO:0000313" key="5">
    <source>
        <dbReference type="Proteomes" id="UP001642409"/>
    </source>
</evidence>
<reference evidence="3 5" key="2">
    <citation type="submission" date="2024-07" db="EMBL/GenBank/DDBJ databases">
        <authorList>
            <person name="Akdeniz Z."/>
        </authorList>
    </citation>
    <scope>NUCLEOTIDE SEQUENCE [LARGE SCALE GENOMIC DNA]</scope>
</reference>
<comment type="caution">
    <text evidence="2">The sequence shown here is derived from an EMBL/GenBank/DDBJ whole genome shotgun (WGS) entry which is preliminary data.</text>
</comment>
<dbReference type="EMBL" id="CATOUU010000354">
    <property type="protein sequence ID" value="CAI9925987.1"/>
    <property type="molecule type" value="Genomic_DNA"/>
</dbReference>
<evidence type="ECO:0000313" key="1">
    <source>
        <dbReference type="EMBL" id="CAI9925981.1"/>
    </source>
</evidence>
<evidence type="ECO:0000313" key="2">
    <source>
        <dbReference type="EMBL" id="CAI9925987.1"/>
    </source>
</evidence>
<proteinExistence type="predicted"/>
<reference evidence="2" key="1">
    <citation type="submission" date="2023-06" db="EMBL/GenBank/DDBJ databases">
        <authorList>
            <person name="Kurt Z."/>
        </authorList>
    </citation>
    <scope>NUCLEOTIDE SEQUENCE</scope>
</reference>
<dbReference type="Proteomes" id="UP001642409">
    <property type="component" value="Unassembled WGS sequence"/>
</dbReference>
<dbReference type="EMBL" id="CAXDID020000506">
    <property type="protein sequence ID" value="CAL6098158.1"/>
    <property type="molecule type" value="Genomic_DNA"/>
</dbReference>